<evidence type="ECO:0000256" key="1">
    <source>
        <dbReference type="SAM" id="MobiDB-lite"/>
    </source>
</evidence>
<name>A0A024HKT5_PSEKB</name>
<feature type="region of interest" description="Disordered" evidence="1">
    <location>
        <begin position="116"/>
        <end position="135"/>
    </location>
</feature>
<reference evidence="2 3" key="1">
    <citation type="submission" date="2013-03" db="EMBL/GenBank/DDBJ databases">
        <authorList>
            <person name="Linke B."/>
        </authorList>
    </citation>
    <scope>NUCLEOTIDE SEQUENCE [LARGE SCALE GENOMIC DNA]</scope>
    <source>
        <strain evidence="2 3">B13</strain>
    </source>
</reference>
<sequence length="201" mass="22256">MNRHPQRPDAEEEALLEHFRRHSDAQPSAQLDARILAAARAAVPQRPSVWLRVRQWLFGSPQRWSVALAGLATLGIGVNLTLRTYEQAPPRFDAPAPAVAPSMQRQAMPQTPALYSAPAASAPQTEERKVLAESASVQDLAAPAAKRKAEAAEPETDLRRLLELQRQGDAAAAQQLRTSLRQRYPQLDIDKELKRLQAQPE</sequence>
<protein>
    <submittedName>
        <fullName evidence="2">Uncharacterized protein</fullName>
    </submittedName>
</protein>
<dbReference type="PATRIC" id="fig|1301098.3.peg.3717"/>
<evidence type="ECO:0000313" key="2">
    <source>
        <dbReference type="EMBL" id="CDF85048.1"/>
    </source>
</evidence>
<proteinExistence type="predicted"/>
<dbReference type="OrthoDB" id="6891789at2"/>
<dbReference type="RefSeq" id="WP_043253422.1">
    <property type="nucleotide sequence ID" value="NZ_HG322950.1"/>
</dbReference>
<dbReference type="STRING" id="1301098.PKB_3710"/>
<dbReference type="EMBL" id="HG322950">
    <property type="protein sequence ID" value="CDF85048.1"/>
    <property type="molecule type" value="Genomic_DNA"/>
</dbReference>
<accession>A0A024HKT5</accession>
<gene>
    <name evidence="2" type="ORF">PKB_3710</name>
</gene>
<evidence type="ECO:0000313" key="3">
    <source>
        <dbReference type="Proteomes" id="UP000025241"/>
    </source>
</evidence>
<dbReference type="AlphaFoldDB" id="A0A024HKT5"/>
<dbReference type="KEGG" id="pkc:PKB_3710"/>
<dbReference type="HOGENOM" id="CLU_094565_0_0_6"/>
<keyword evidence="3" id="KW-1185">Reference proteome</keyword>
<reference evidence="2 3" key="2">
    <citation type="submission" date="2014-05" db="EMBL/GenBank/DDBJ databases">
        <title>Genome sequence of the 3-chlorobenzoate degrading bacterium Pseudomonas knackmussii B13 shows multiple evidence for horizontal gene transfer.</title>
        <authorList>
            <person name="Miyazaki R."/>
            <person name="Bertelli C."/>
            <person name="Falquet L."/>
            <person name="Robinson-Rechavi M."/>
            <person name="Gharib W."/>
            <person name="Roy S."/>
            <person name="Van der Meer J.R."/>
        </authorList>
    </citation>
    <scope>NUCLEOTIDE SEQUENCE [LARGE SCALE GENOMIC DNA]</scope>
    <source>
        <strain evidence="2 3">B13</strain>
    </source>
</reference>
<dbReference type="Proteomes" id="UP000025241">
    <property type="component" value="Chromosome I"/>
</dbReference>
<organism evidence="2 3">
    <name type="scientific">Pseudomonas knackmussii (strain DSM 6978 / CCUG 54928 / LMG 23759 / B13)</name>
    <dbReference type="NCBI Taxonomy" id="1301098"/>
    <lineage>
        <taxon>Bacteria</taxon>
        <taxon>Pseudomonadati</taxon>
        <taxon>Pseudomonadota</taxon>
        <taxon>Gammaproteobacteria</taxon>
        <taxon>Pseudomonadales</taxon>
        <taxon>Pseudomonadaceae</taxon>
        <taxon>Pseudomonas</taxon>
    </lineage>
</organism>